<dbReference type="RefSeq" id="WP_203995669.1">
    <property type="nucleotide sequence ID" value="NZ_BOPG01000027.1"/>
</dbReference>
<gene>
    <name evidence="1" type="ORF">Vau01_043000</name>
</gene>
<keyword evidence="2" id="KW-1185">Reference proteome</keyword>
<evidence type="ECO:0000313" key="2">
    <source>
        <dbReference type="Proteomes" id="UP000612585"/>
    </source>
</evidence>
<proteinExistence type="predicted"/>
<dbReference type="Proteomes" id="UP000612585">
    <property type="component" value="Unassembled WGS sequence"/>
</dbReference>
<evidence type="ECO:0000313" key="1">
    <source>
        <dbReference type="EMBL" id="GIJ56784.1"/>
    </source>
</evidence>
<dbReference type="EMBL" id="BOPG01000027">
    <property type="protein sequence ID" value="GIJ56784.1"/>
    <property type="molecule type" value="Genomic_DNA"/>
</dbReference>
<sequence length="135" mass="15130">MFVLGSGPEPIRRRIDFLPGVSERGTFRYTCEGWGLIQLQYGGRYRDELRWSHTNHNSEKRARAWAASIPRLGDPAEWNWPAVTSASAKLNRKVRGMAVSKISSHSVLPHVAQFIADNGLQYEYGTGIHPNPIAA</sequence>
<comment type="caution">
    <text evidence="1">The sequence shown here is derived from an EMBL/GenBank/DDBJ whole genome shotgun (WGS) entry which is preliminary data.</text>
</comment>
<dbReference type="AlphaFoldDB" id="A0A8J4E0A6"/>
<protein>
    <submittedName>
        <fullName evidence="1">Uncharacterized protein</fullName>
    </submittedName>
</protein>
<name>A0A8J4E0A6_9ACTN</name>
<reference evidence="1" key="1">
    <citation type="submission" date="2021-01" db="EMBL/GenBank/DDBJ databases">
        <title>Whole genome shotgun sequence of Virgisporangium aurantiacum NBRC 16421.</title>
        <authorList>
            <person name="Komaki H."/>
            <person name="Tamura T."/>
        </authorList>
    </citation>
    <scope>NUCLEOTIDE SEQUENCE</scope>
    <source>
        <strain evidence="1">NBRC 16421</strain>
    </source>
</reference>
<organism evidence="1 2">
    <name type="scientific">Virgisporangium aurantiacum</name>
    <dbReference type="NCBI Taxonomy" id="175570"/>
    <lineage>
        <taxon>Bacteria</taxon>
        <taxon>Bacillati</taxon>
        <taxon>Actinomycetota</taxon>
        <taxon>Actinomycetes</taxon>
        <taxon>Micromonosporales</taxon>
        <taxon>Micromonosporaceae</taxon>
        <taxon>Virgisporangium</taxon>
    </lineage>
</organism>
<accession>A0A8J4E0A6</accession>